<evidence type="ECO:0000313" key="11">
    <source>
        <dbReference type="EMBL" id="PXF43948.1"/>
    </source>
</evidence>
<feature type="binding site" evidence="8">
    <location>
        <position position="240"/>
    </location>
    <ligand>
        <name>ATP</name>
        <dbReference type="ChEBI" id="CHEBI:30616"/>
    </ligand>
</feature>
<keyword evidence="4" id="KW-0479">Metal-binding</keyword>
<name>A0A2V3IPE0_9FLOR</name>
<dbReference type="FunFam" id="1.10.510.10:FF:000768">
    <property type="entry name" value="Non-specific serine/threonine protein kinase"/>
    <property type="match status" value="1"/>
</dbReference>
<dbReference type="OrthoDB" id="2914378at2759"/>
<dbReference type="Gene3D" id="1.10.510.10">
    <property type="entry name" value="Transferase(Phosphotransferase) domain 1"/>
    <property type="match status" value="1"/>
</dbReference>
<dbReference type="PROSITE" id="PS00107">
    <property type="entry name" value="PROTEIN_KINASE_ATP"/>
    <property type="match status" value="1"/>
</dbReference>
<dbReference type="EMBL" id="NBIV01000107">
    <property type="protein sequence ID" value="PXF43948.1"/>
    <property type="molecule type" value="Genomic_DNA"/>
</dbReference>
<dbReference type="PANTHER" id="PTHR45832:SF22">
    <property type="entry name" value="SERINE_THREONINE-PROTEIN KINASE SAMKA-RELATED"/>
    <property type="match status" value="1"/>
</dbReference>
<protein>
    <submittedName>
        <fullName evidence="11">Serine/threonine-protein kinase pakC</fullName>
    </submittedName>
</protein>
<comment type="cofactor">
    <cofactor evidence="1">
        <name>Mg(2+)</name>
        <dbReference type="ChEBI" id="CHEBI:18420"/>
    </cofactor>
</comment>
<evidence type="ECO:0000256" key="1">
    <source>
        <dbReference type="ARBA" id="ARBA00001946"/>
    </source>
</evidence>
<dbReference type="Gene3D" id="3.90.810.10">
    <property type="entry name" value="CRIB domain"/>
    <property type="match status" value="1"/>
</dbReference>
<dbReference type="InterPro" id="IPR036936">
    <property type="entry name" value="CRIB_dom_sf"/>
</dbReference>
<evidence type="ECO:0000256" key="7">
    <source>
        <dbReference type="ARBA" id="ARBA00022842"/>
    </source>
</evidence>
<evidence type="ECO:0000256" key="3">
    <source>
        <dbReference type="ARBA" id="ARBA00022679"/>
    </source>
</evidence>
<dbReference type="InterPro" id="IPR017441">
    <property type="entry name" value="Protein_kinase_ATP_BS"/>
</dbReference>
<evidence type="ECO:0000256" key="5">
    <source>
        <dbReference type="ARBA" id="ARBA00022741"/>
    </source>
</evidence>
<feature type="compositionally biased region" description="Pro residues" evidence="9">
    <location>
        <begin position="136"/>
        <end position="171"/>
    </location>
</feature>
<evidence type="ECO:0000256" key="4">
    <source>
        <dbReference type="ARBA" id="ARBA00022723"/>
    </source>
</evidence>
<evidence type="ECO:0000256" key="2">
    <source>
        <dbReference type="ARBA" id="ARBA00008874"/>
    </source>
</evidence>
<dbReference type="Proteomes" id="UP000247409">
    <property type="component" value="Unassembled WGS sequence"/>
</dbReference>
<dbReference type="InterPro" id="IPR051931">
    <property type="entry name" value="PAK3-like"/>
</dbReference>
<evidence type="ECO:0000259" key="10">
    <source>
        <dbReference type="PROSITE" id="PS50011"/>
    </source>
</evidence>
<dbReference type="GO" id="GO:0005524">
    <property type="term" value="F:ATP binding"/>
    <property type="evidence" value="ECO:0007669"/>
    <property type="project" value="UniProtKB-UniRule"/>
</dbReference>
<reference evidence="11 12" key="1">
    <citation type="journal article" date="2018" name="Mol. Biol. Evol.">
        <title>Analysis of the draft genome of the red seaweed Gracilariopsis chorda provides insights into genome size evolution in Rhodophyta.</title>
        <authorList>
            <person name="Lee J."/>
            <person name="Yang E.C."/>
            <person name="Graf L."/>
            <person name="Yang J.H."/>
            <person name="Qiu H."/>
            <person name="Zel Zion U."/>
            <person name="Chan C.X."/>
            <person name="Stephens T.G."/>
            <person name="Weber A.P.M."/>
            <person name="Boo G.H."/>
            <person name="Boo S.M."/>
            <person name="Kim K.M."/>
            <person name="Shin Y."/>
            <person name="Jung M."/>
            <person name="Lee S.J."/>
            <person name="Yim H.S."/>
            <person name="Lee J.H."/>
            <person name="Bhattacharya D."/>
            <person name="Yoon H.S."/>
        </authorList>
    </citation>
    <scope>NUCLEOTIDE SEQUENCE [LARGE SCALE GENOMIC DNA]</scope>
    <source>
        <strain evidence="11 12">SKKU-2015</strain>
        <tissue evidence="11">Whole body</tissue>
    </source>
</reference>
<keyword evidence="6 8" id="KW-0067">ATP-binding</keyword>
<keyword evidence="11" id="KW-0418">Kinase</keyword>
<evidence type="ECO:0000256" key="8">
    <source>
        <dbReference type="PROSITE-ProRule" id="PRU10141"/>
    </source>
</evidence>
<dbReference type="SMART" id="SM00220">
    <property type="entry name" value="S_TKc"/>
    <property type="match status" value="1"/>
</dbReference>
<comment type="similarity">
    <text evidence="2">Belongs to the protein kinase superfamily. STE Ser/Thr protein kinase family. STE20 subfamily.</text>
</comment>
<dbReference type="STRING" id="448386.A0A2V3IPE0"/>
<dbReference type="InterPro" id="IPR011009">
    <property type="entry name" value="Kinase-like_dom_sf"/>
</dbReference>
<comment type="caution">
    <text evidence="11">The sequence shown here is derived from an EMBL/GenBank/DDBJ whole genome shotgun (WGS) entry which is preliminary data.</text>
</comment>
<dbReference type="Pfam" id="PF00069">
    <property type="entry name" value="Pkinase"/>
    <property type="match status" value="1"/>
</dbReference>
<dbReference type="GO" id="GO:0046872">
    <property type="term" value="F:metal ion binding"/>
    <property type="evidence" value="ECO:0007669"/>
    <property type="project" value="UniProtKB-KW"/>
</dbReference>
<keyword evidence="5 8" id="KW-0547">Nucleotide-binding</keyword>
<feature type="region of interest" description="Disordered" evidence="9">
    <location>
        <begin position="1"/>
        <end position="30"/>
    </location>
</feature>
<evidence type="ECO:0000256" key="9">
    <source>
        <dbReference type="SAM" id="MobiDB-lite"/>
    </source>
</evidence>
<dbReference type="PROSITE" id="PS50011">
    <property type="entry name" value="PROTEIN_KINASE_DOM"/>
    <property type="match status" value="1"/>
</dbReference>
<gene>
    <name evidence="11" type="ORF">BWQ96_06317</name>
</gene>
<dbReference type="PANTHER" id="PTHR45832">
    <property type="entry name" value="SERINE/THREONINE-PROTEIN KINASE SAMKA-RELATED-RELATED"/>
    <property type="match status" value="1"/>
</dbReference>
<sequence length="491" mass="54888">MDVLTSLRRMLSPRDSDPAKENTLSNPQPVSLALAHAARKKSSPHKRKHSAHVGFPVSSTHAVHVESDANASSGFRGLPRAMENELLKQGLSHDDLRADPDAALRAFQLYLYGAPPPVKKPNVHFPAPPAANVAKPPVPTPPPDRLPPPPRAPPAHPAAPLPAPPKPPAMPPQRRAHPPLTPPRPRTNRRTVMSIAPEKPVYIHNKDPRSVFTHMRQIGQGASGSVFEAEAHDGRKVALKKVQPANKTESDALEMEIRMMCCTRHPNLIKCHETYNFNGFMWISMEFMDGGCLTNVLENYQRLGYVMDERHIAYVLREVLKGLKFMHGMKRLHRDVKSDNVLLTQQGRCKLADFGFCAELTEERKKRTTCVGTPYWMAPELIRQSEYDYKVDLWSVGILAIECAEWEPPHMAEKPLRAMVLITTQPPPTLREPNRWSAEFRDFVAQCLVVNPARRASASQLLSHPFLKRAAEKEDVAAVFATMRHEAANSG</sequence>
<dbReference type="CDD" id="cd06614">
    <property type="entry name" value="STKc_PAK"/>
    <property type="match status" value="1"/>
</dbReference>
<accession>A0A2V3IPE0</accession>
<keyword evidence="12" id="KW-1185">Reference proteome</keyword>
<evidence type="ECO:0000256" key="6">
    <source>
        <dbReference type="ARBA" id="ARBA00022840"/>
    </source>
</evidence>
<feature type="domain" description="Protein kinase" evidence="10">
    <location>
        <begin position="212"/>
        <end position="467"/>
    </location>
</feature>
<keyword evidence="3" id="KW-0808">Transferase</keyword>
<dbReference type="InterPro" id="IPR000719">
    <property type="entry name" value="Prot_kinase_dom"/>
</dbReference>
<organism evidence="11 12">
    <name type="scientific">Gracilariopsis chorda</name>
    <dbReference type="NCBI Taxonomy" id="448386"/>
    <lineage>
        <taxon>Eukaryota</taxon>
        <taxon>Rhodophyta</taxon>
        <taxon>Florideophyceae</taxon>
        <taxon>Rhodymeniophycidae</taxon>
        <taxon>Gracilariales</taxon>
        <taxon>Gracilariaceae</taxon>
        <taxon>Gracilariopsis</taxon>
    </lineage>
</organism>
<proteinExistence type="inferred from homology"/>
<dbReference type="GO" id="GO:0004672">
    <property type="term" value="F:protein kinase activity"/>
    <property type="evidence" value="ECO:0007669"/>
    <property type="project" value="InterPro"/>
</dbReference>
<evidence type="ECO:0000313" key="12">
    <source>
        <dbReference type="Proteomes" id="UP000247409"/>
    </source>
</evidence>
<feature type="region of interest" description="Disordered" evidence="9">
    <location>
        <begin position="122"/>
        <end position="194"/>
    </location>
</feature>
<dbReference type="SUPFAM" id="SSF56112">
    <property type="entry name" value="Protein kinase-like (PK-like)"/>
    <property type="match status" value="1"/>
</dbReference>
<keyword evidence="7" id="KW-0460">Magnesium</keyword>
<dbReference type="AlphaFoldDB" id="A0A2V3IPE0"/>